<sequence length="224" mass="23193">MATTLHWTLVPRTPSGDTDGSTGRNHLSRRWTTVSFPTIGHFLEDGFVDPAIRSLLDGVKVAGPAVTVRIAENDAYAMNRSLLELYPGAVLVVDMSGDHRHAPVGAVTAAAATAQDAAVVVDDGVATDILELRTTGLPVSARGTSCLTTKRVHSGRSAVNNPVQCGCILVNPGDWVLGDDNGVIVLSPKTAADVLGRALASDAAEPALLARIASGEPLESVLAT</sequence>
<evidence type="ECO:0000256" key="8">
    <source>
        <dbReference type="ARBA" id="ARBA00025046"/>
    </source>
</evidence>
<dbReference type="EMBL" id="JAVDVQ010000014">
    <property type="protein sequence ID" value="MDR7083826.1"/>
    <property type="molecule type" value="Genomic_DNA"/>
</dbReference>
<dbReference type="Proteomes" id="UP001252243">
    <property type="component" value="Unassembled WGS sequence"/>
</dbReference>
<accession>A0ABU1UF68</accession>
<evidence type="ECO:0000256" key="3">
    <source>
        <dbReference type="ARBA" id="ARBA00008621"/>
    </source>
</evidence>
<dbReference type="Gene3D" id="3.50.30.40">
    <property type="entry name" value="Ribonuclease E inhibitor RraA/RraA-like"/>
    <property type="match status" value="1"/>
</dbReference>
<dbReference type="Pfam" id="PF03737">
    <property type="entry name" value="RraA-like"/>
    <property type="match status" value="1"/>
</dbReference>
<comment type="catalytic activity">
    <reaction evidence="12">
        <text>oxaloacetate + H(+) = pyruvate + CO2</text>
        <dbReference type="Rhea" id="RHEA:15641"/>
        <dbReference type="ChEBI" id="CHEBI:15361"/>
        <dbReference type="ChEBI" id="CHEBI:15378"/>
        <dbReference type="ChEBI" id="CHEBI:16452"/>
        <dbReference type="ChEBI" id="CHEBI:16526"/>
        <dbReference type="EC" id="4.1.1.112"/>
    </reaction>
</comment>
<evidence type="ECO:0000256" key="1">
    <source>
        <dbReference type="ARBA" id="ARBA00001342"/>
    </source>
</evidence>
<dbReference type="EC" id="4.1.3.17" evidence="5"/>
<dbReference type="PANTHER" id="PTHR33254:SF4">
    <property type="entry name" value="4-HYDROXY-4-METHYL-2-OXOGLUTARATE ALDOLASE 3-RELATED"/>
    <property type="match status" value="1"/>
</dbReference>
<dbReference type="InterPro" id="IPR005493">
    <property type="entry name" value="RraA/RraA-like"/>
</dbReference>
<evidence type="ECO:0000256" key="13">
    <source>
        <dbReference type="SAM" id="MobiDB-lite"/>
    </source>
</evidence>
<feature type="region of interest" description="Disordered" evidence="13">
    <location>
        <begin position="1"/>
        <end position="26"/>
    </location>
</feature>
<comment type="cofactor">
    <cofactor evidence="2">
        <name>a divalent metal cation</name>
        <dbReference type="ChEBI" id="CHEBI:60240"/>
    </cofactor>
</comment>
<comment type="similarity">
    <text evidence="3">Belongs to the class II aldolase/RraA-like family.</text>
</comment>
<keyword evidence="15" id="KW-1185">Reference proteome</keyword>
<dbReference type="EC" id="4.1.1.112" evidence="6"/>
<evidence type="ECO:0000256" key="2">
    <source>
        <dbReference type="ARBA" id="ARBA00001968"/>
    </source>
</evidence>
<comment type="caution">
    <text evidence="14">The sequence shown here is derived from an EMBL/GenBank/DDBJ whole genome shotgun (WGS) entry which is preliminary data.</text>
</comment>
<feature type="compositionally biased region" description="Polar residues" evidence="13">
    <location>
        <begin position="15"/>
        <end position="26"/>
    </location>
</feature>
<comment type="catalytic activity">
    <reaction evidence="1">
        <text>4-hydroxy-4-methyl-2-oxoglutarate = 2 pyruvate</text>
        <dbReference type="Rhea" id="RHEA:22748"/>
        <dbReference type="ChEBI" id="CHEBI:15361"/>
        <dbReference type="ChEBI" id="CHEBI:58276"/>
        <dbReference type="EC" id="4.1.3.17"/>
    </reaction>
</comment>
<dbReference type="InterPro" id="IPR036704">
    <property type="entry name" value="RraA/RraA-like_sf"/>
</dbReference>
<evidence type="ECO:0000256" key="10">
    <source>
        <dbReference type="ARBA" id="ARBA00030169"/>
    </source>
</evidence>
<comment type="function">
    <text evidence="8">Catalyzes the aldol cleavage of 4-hydroxy-4-methyl-2-oxoglutarate (HMG) into 2 molecules of pyruvate. Also contains a secondary oxaloacetate (OAA) decarboxylase activity due to the common pyruvate enolate transition state formed following C-C bond cleavage in the retro-aldol and decarboxylation reactions.</text>
</comment>
<evidence type="ECO:0000256" key="12">
    <source>
        <dbReference type="ARBA" id="ARBA00047973"/>
    </source>
</evidence>
<evidence type="ECO:0000256" key="7">
    <source>
        <dbReference type="ARBA" id="ARBA00016549"/>
    </source>
</evidence>
<evidence type="ECO:0000313" key="14">
    <source>
        <dbReference type="EMBL" id="MDR7083826.1"/>
    </source>
</evidence>
<evidence type="ECO:0000313" key="15">
    <source>
        <dbReference type="Proteomes" id="UP001252243"/>
    </source>
</evidence>
<dbReference type="PANTHER" id="PTHR33254">
    <property type="entry name" value="4-HYDROXY-4-METHYL-2-OXOGLUTARATE ALDOLASE 3-RELATED"/>
    <property type="match status" value="1"/>
</dbReference>
<dbReference type="CDD" id="cd16841">
    <property type="entry name" value="RraA_family"/>
    <property type="match status" value="1"/>
</dbReference>
<protein>
    <recommendedName>
        <fullName evidence="7">Putative 4-hydroxy-4-methyl-2-oxoglutarate aldolase</fullName>
        <ecNumber evidence="6">4.1.1.112</ecNumber>
        <ecNumber evidence="5">4.1.3.17</ecNumber>
    </recommendedName>
    <alternativeName>
        <fullName evidence="11">Oxaloacetate decarboxylase</fullName>
    </alternativeName>
    <alternativeName>
        <fullName evidence="9">Regulator of ribonuclease activity homolog</fullName>
    </alternativeName>
    <alternativeName>
        <fullName evidence="10">RraA-like protein</fullName>
    </alternativeName>
</protein>
<organism evidence="14 15">
    <name type="scientific">Arthrobacter ginsengisoli</name>
    <dbReference type="NCBI Taxonomy" id="1356565"/>
    <lineage>
        <taxon>Bacteria</taxon>
        <taxon>Bacillati</taxon>
        <taxon>Actinomycetota</taxon>
        <taxon>Actinomycetes</taxon>
        <taxon>Micrococcales</taxon>
        <taxon>Micrococcaceae</taxon>
        <taxon>Arthrobacter</taxon>
    </lineage>
</organism>
<dbReference type="SUPFAM" id="SSF89562">
    <property type="entry name" value="RraA-like"/>
    <property type="match status" value="1"/>
</dbReference>
<dbReference type="RefSeq" id="WP_310059226.1">
    <property type="nucleotide sequence ID" value="NZ_JAVDVQ010000014.1"/>
</dbReference>
<evidence type="ECO:0000256" key="11">
    <source>
        <dbReference type="ARBA" id="ARBA00032305"/>
    </source>
</evidence>
<proteinExistence type="inferred from homology"/>
<name>A0ABU1UF68_9MICC</name>
<evidence type="ECO:0000256" key="5">
    <source>
        <dbReference type="ARBA" id="ARBA00012213"/>
    </source>
</evidence>
<comment type="subunit">
    <text evidence="4">Homotrimer.</text>
</comment>
<gene>
    <name evidence="14" type="ORF">J2X01_003126</name>
</gene>
<reference evidence="14 15" key="1">
    <citation type="submission" date="2023-07" db="EMBL/GenBank/DDBJ databases">
        <title>Sorghum-associated microbial communities from plants grown in Nebraska, USA.</title>
        <authorList>
            <person name="Schachtman D."/>
        </authorList>
    </citation>
    <scope>NUCLEOTIDE SEQUENCE [LARGE SCALE GENOMIC DNA]</scope>
    <source>
        <strain evidence="14 15">BE167</strain>
    </source>
</reference>
<evidence type="ECO:0000256" key="6">
    <source>
        <dbReference type="ARBA" id="ARBA00012947"/>
    </source>
</evidence>
<evidence type="ECO:0000256" key="9">
    <source>
        <dbReference type="ARBA" id="ARBA00029596"/>
    </source>
</evidence>
<evidence type="ECO:0000256" key="4">
    <source>
        <dbReference type="ARBA" id="ARBA00011233"/>
    </source>
</evidence>